<dbReference type="RefSeq" id="WP_139693700.1">
    <property type="nucleotide sequence ID" value="NZ_AP021853.1"/>
</dbReference>
<dbReference type="EMBL" id="AP021853">
    <property type="protein sequence ID" value="BBN99958.1"/>
    <property type="molecule type" value="Genomic_DNA"/>
</dbReference>
<dbReference type="Pfam" id="PF00210">
    <property type="entry name" value="Ferritin"/>
    <property type="match status" value="1"/>
</dbReference>
<sequence>MSIDELYEAEVAQSEKDHHIPTAGAMSGHILANLKIHQEKLAQALYYAKGTERPFLKRTFSKAIQKETRRFDELVQLLLDENEVIPTTTEAFSRYSMLTEHGKFKYLSAHELLVSAVKDFDTQNLFITRAIKLAEKEDKPALQAFLVQQFSWNNHEIRELQAYLGHAPREGLDEEDD</sequence>
<dbReference type="Gene3D" id="1.20.1260.10">
    <property type="match status" value="1"/>
</dbReference>
<gene>
    <name evidence="2" type="primary">dps2</name>
    <name evidence="2" type="ORF">St703_26630</name>
</gene>
<reference evidence="2 3" key="1">
    <citation type="submission" date="2019-09" db="EMBL/GenBank/DDBJ databases">
        <title>Complete genome sequence of Sporolactobacillus terrae 70-3.</title>
        <authorList>
            <person name="Tanaka N."/>
            <person name="Shiwa Y."/>
            <person name="Fujita N."/>
            <person name="Tanasupawat S."/>
        </authorList>
    </citation>
    <scope>NUCLEOTIDE SEQUENCE [LARGE SCALE GENOMIC DNA]</scope>
    <source>
        <strain evidence="2 3">70-3</strain>
    </source>
</reference>
<protein>
    <submittedName>
        <fullName evidence="2">DNA starvation/stationary phase protection protein</fullName>
    </submittedName>
</protein>
<name>A0A5K7X4T3_9BACL</name>
<proteinExistence type="predicted"/>
<dbReference type="InterPro" id="IPR012347">
    <property type="entry name" value="Ferritin-like"/>
</dbReference>
<organism evidence="2 3">
    <name type="scientific">Sporolactobacillus terrae</name>
    <dbReference type="NCBI Taxonomy" id="269673"/>
    <lineage>
        <taxon>Bacteria</taxon>
        <taxon>Bacillati</taxon>
        <taxon>Bacillota</taxon>
        <taxon>Bacilli</taxon>
        <taxon>Bacillales</taxon>
        <taxon>Sporolactobacillaceae</taxon>
        <taxon>Sporolactobacillus</taxon>
    </lineage>
</organism>
<dbReference type="Proteomes" id="UP000326951">
    <property type="component" value="Chromosome"/>
</dbReference>
<dbReference type="InterPro" id="IPR009078">
    <property type="entry name" value="Ferritin-like_SF"/>
</dbReference>
<evidence type="ECO:0000313" key="2">
    <source>
        <dbReference type="EMBL" id="BBN99958.1"/>
    </source>
</evidence>
<evidence type="ECO:0000259" key="1">
    <source>
        <dbReference type="Pfam" id="PF00210"/>
    </source>
</evidence>
<dbReference type="GO" id="GO:0008199">
    <property type="term" value="F:ferric iron binding"/>
    <property type="evidence" value="ECO:0007669"/>
    <property type="project" value="InterPro"/>
</dbReference>
<dbReference type="AlphaFoldDB" id="A0A5K7X4T3"/>
<dbReference type="InterPro" id="IPR008331">
    <property type="entry name" value="Ferritin_DPS_dom"/>
</dbReference>
<feature type="domain" description="Ferritin/DPS" evidence="1">
    <location>
        <begin position="44"/>
        <end position="167"/>
    </location>
</feature>
<evidence type="ECO:0000313" key="3">
    <source>
        <dbReference type="Proteomes" id="UP000326951"/>
    </source>
</evidence>
<dbReference type="SUPFAM" id="SSF47240">
    <property type="entry name" value="Ferritin-like"/>
    <property type="match status" value="1"/>
</dbReference>
<accession>A0A5K7X4T3</accession>